<dbReference type="InterPro" id="IPR001374">
    <property type="entry name" value="R3H_dom"/>
</dbReference>
<accession>F4Q9X9</accession>
<dbReference type="EMBL" id="GL883026">
    <property type="protein sequence ID" value="EGG15498.1"/>
    <property type="molecule type" value="Genomic_DNA"/>
</dbReference>
<dbReference type="PANTHER" id="PTHR32019">
    <property type="entry name" value="R3H DOMAIN-CONTAINING PROTEIN 4"/>
    <property type="match status" value="1"/>
</dbReference>
<dbReference type="OrthoDB" id="75169at2759"/>
<dbReference type="Proteomes" id="UP000007797">
    <property type="component" value="Unassembled WGS sequence"/>
</dbReference>
<dbReference type="GO" id="GO:0003676">
    <property type="term" value="F:nucleic acid binding"/>
    <property type="evidence" value="ECO:0007669"/>
    <property type="project" value="UniProtKB-UniRule"/>
</dbReference>
<name>F4Q9X9_CACFS</name>
<gene>
    <name evidence="3" type="ORF">DFA_10338</name>
</gene>
<evidence type="ECO:0000313" key="3">
    <source>
        <dbReference type="EMBL" id="EGG15498.1"/>
    </source>
</evidence>
<feature type="compositionally biased region" description="Low complexity" evidence="1">
    <location>
        <begin position="248"/>
        <end position="280"/>
    </location>
</feature>
<dbReference type="InterPro" id="IPR036867">
    <property type="entry name" value="R3H_dom_sf"/>
</dbReference>
<evidence type="ECO:0000259" key="2">
    <source>
        <dbReference type="PROSITE" id="PS51061"/>
    </source>
</evidence>
<feature type="domain" description="R3H" evidence="2">
    <location>
        <begin position="158"/>
        <end position="223"/>
    </location>
</feature>
<dbReference type="AlphaFoldDB" id="F4Q9X9"/>
<feature type="region of interest" description="Disordered" evidence="1">
    <location>
        <begin position="117"/>
        <end position="136"/>
    </location>
</feature>
<reference evidence="4" key="1">
    <citation type="journal article" date="2011" name="Genome Res.">
        <title>Phylogeny-wide analysis of social amoeba genomes highlights ancient origins for complex intercellular communication.</title>
        <authorList>
            <person name="Heidel A.J."/>
            <person name="Lawal H.M."/>
            <person name="Felder M."/>
            <person name="Schilde C."/>
            <person name="Helps N.R."/>
            <person name="Tunggal B."/>
            <person name="Rivero F."/>
            <person name="John U."/>
            <person name="Schleicher M."/>
            <person name="Eichinger L."/>
            <person name="Platzer M."/>
            <person name="Noegel A.A."/>
            <person name="Schaap P."/>
            <person name="Gloeckner G."/>
        </authorList>
    </citation>
    <scope>NUCLEOTIDE SEQUENCE [LARGE SCALE GENOMIC DNA]</scope>
    <source>
        <strain evidence="4">SH3</strain>
    </source>
</reference>
<sequence>MAEQRISEILWNQLETSERPKQEKEIVNTPSKKKKGSTRLCRDSQQSRESPGKPGSKRYNRFLNTQYLKEGGIFKDHADYEYNLVDQNENLLFQDNIDNWEPYVNITYDRQQESVEPFVKEEEDRRRQQRKNSRINHSFSRLRKDLREAFKQPFVQNSYFITEAEQRLLAFINDPLLESIEVALDMPFQRLLVHGLGSYYSLFTSSYTNQDSGKRLTVIRKPKIIPPMPEMSITEYVAQEQLKNKTPSSKSKNQQQKKSNNNSSYRSRSRSNSINNSIKA</sequence>
<dbReference type="PROSITE" id="PS51061">
    <property type="entry name" value="R3H"/>
    <property type="match status" value="1"/>
</dbReference>
<dbReference type="Pfam" id="PF13902">
    <property type="entry name" value="R3H-assoc"/>
    <property type="match status" value="1"/>
</dbReference>
<feature type="region of interest" description="Disordered" evidence="1">
    <location>
        <begin position="17"/>
        <end position="59"/>
    </location>
</feature>
<organism evidence="3 4">
    <name type="scientific">Cavenderia fasciculata</name>
    <name type="common">Slime mold</name>
    <name type="synonym">Dictyostelium fasciculatum</name>
    <dbReference type="NCBI Taxonomy" id="261658"/>
    <lineage>
        <taxon>Eukaryota</taxon>
        <taxon>Amoebozoa</taxon>
        <taxon>Evosea</taxon>
        <taxon>Eumycetozoa</taxon>
        <taxon>Dictyostelia</taxon>
        <taxon>Acytosteliales</taxon>
        <taxon>Cavenderiaceae</taxon>
        <taxon>Cavenderia</taxon>
    </lineage>
</organism>
<dbReference type="OMA" id="DHADYEY"/>
<keyword evidence="4" id="KW-1185">Reference proteome</keyword>
<dbReference type="SUPFAM" id="SSF82708">
    <property type="entry name" value="R3H domain"/>
    <property type="match status" value="1"/>
</dbReference>
<dbReference type="InterPro" id="IPR039629">
    <property type="entry name" value="R3HDM4"/>
</dbReference>
<dbReference type="KEGG" id="dfa:DFA_10338"/>
<feature type="compositionally biased region" description="Basic and acidic residues" evidence="1">
    <location>
        <begin position="117"/>
        <end position="126"/>
    </location>
</feature>
<dbReference type="RefSeq" id="XP_004354240.1">
    <property type="nucleotide sequence ID" value="XM_004354188.1"/>
</dbReference>
<feature type="compositionally biased region" description="Basic and acidic residues" evidence="1">
    <location>
        <begin position="17"/>
        <end position="26"/>
    </location>
</feature>
<proteinExistence type="predicted"/>
<dbReference type="GeneID" id="14867385"/>
<dbReference type="Gene3D" id="3.30.1370.50">
    <property type="entry name" value="R3H-like domain"/>
    <property type="match status" value="1"/>
</dbReference>
<dbReference type="PANTHER" id="PTHR32019:SF2">
    <property type="entry name" value="R3H DOMAIN-CONTAINING PROTEIN 4"/>
    <property type="match status" value="1"/>
</dbReference>
<evidence type="ECO:0000256" key="1">
    <source>
        <dbReference type="SAM" id="MobiDB-lite"/>
    </source>
</evidence>
<evidence type="ECO:0000313" key="4">
    <source>
        <dbReference type="Proteomes" id="UP000007797"/>
    </source>
</evidence>
<protein>
    <recommendedName>
        <fullName evidence="2">R3H domain-containing protein</fullName>
    </recommendedName>
</protein>
<dbReference type="InterPro" id="IPR025952">
    <property type="entry name" value="R3H-assoc_dom"/>
</dbReference>
<feature type="region of interest" description="Disordered" evidence="1">
    <location>
        <begin position="239"/>
        <end position="280"/>
    </location>
</feature>